<dbReference type="PANTHER" id="PTHR48222">
    <property type="entry name" value="PROTEINASE INHIBITOR, PROPEPTIDE"/>
    <property type="match status" value="1"/>
</dbReference>
<dbReference type="EMBL" id="CAXHTB010000018">
    <property type="protein sequence ID" value="CAL0324954.1"/>
    <property type="molecule type" value="Genomic_DNA"/>
</dbReference>
<gene>
    <name evidence="2" type="ORF">LLUT_LOCUS26014</name>
</gene>
<dbReference type="InterPro" id="IPR010259">
    <property type="entry name" value="S8pro/Inhibitor_I9"/>
</dbReference>
<evidence type="ECO:0000313" key="2">
    <source>
        <dbReference type="EMBL" id="CAL0324954.1"/>
    </source>
</evidence>
<dbReference type="PANTHER" id="PTHR48222:SF4">
    <property type="entry name" value="PROTEINASE INHIBITOR, PROPEPTIDE"/>
    <property type="match status" value="1"/>
</dbReference>
<reference evidence="2 3" key="1">
    <citation type="submission" date="2024-03" db="EMBL/GenBank/DDBJ databases">
        <authorList>
            <person name="Martinez-Hernandez J."/>
        </authorList>
    </citation>
    <scope>NUCLEOTIDE SEQUENCE [LARGE SCALE GENOMIC DNA]</scope>
</reference>
<evidence type="ECO:0000313" key="3">
    <source>
        <dbReference type="Proteomes" id="UP001497480"/>
    </source>
</evidence>
<feature type="domain" description="Inhibitor I9" evidence="1">
    <location>
        <begin position="8"/>
        <end position="56"/>
    </location>
</feature>
<dbReference type="Gene3D" id="3.30.70.80">
    <property type="entry name" value="Peptidase S8 propeptide/proteinase inhibitor I9"/>
    <property type="match status" value="1"/>
</dbReference>
<sequence length="123" mass="14052">MIYQNPKTTKKYHLKMLSSLLGSKEAAKNSILYRYKHGFSGFAARLTKSQTKEIESMILSLIKLVILQILTHFKSYIPCGTEFPQAVSVIRNRTSKSWGIIGIHHSSSKTSFTENREILVIKY</sequence>
<dbReference type="Pfam" id="PF05922">
    <property type="entry name" value="Inhibitor_I9"/>
    <property type="match status" value="1"/>
</dbReference>
<organism evidence="2 3">
    <name type="scientific">Lupinus luteus</name>
    <name type="common">European yellow lupine</name>
    <dbReference type="NCBI Taxonomy" id="3873"/>
    <lineage>
        <taxon>Eukaryota</taxon>
        <taxon>Viridiplantae</taxon>
        <taxon>Streptophyta</taxon>
        <taxon>Embryophyta</taxon>
        <taxon>Tracheophyta</taxon>
        <taxon>Spermatophyta</taxon>
        <taxon>Magnoliopsida</taxon>
        <taxon>eudicotyledons</taxon>
        <taxon>Gunneridae</taxon>
        <taxon>Pentapetalae</taxon>
        <taxon>rosids</taxon>
        <taxon>fabids</taxon>
        <taxon>Fabales</taxon>
        <taxon>Fabaceae</taxon>
        <taxon>Papilionoideae</taxon>
        <taxon>50 kb inversion clade</taxon>
        <taxon>genistoids sensu lato</taxon>
        <taxon>core genistoids</taxon>
        <taxon>Genisteae</taxon>
        <taxon>Lupinus</taxon>
    </lineage>
</organism>
<dbReference type="AlphaFoldDB" id="A0AAV1XVG2"/>
<protein>
    <recommendedName>
        <fullName evidence="1">Inhibitor I9 domain-containing protein</fullName>
    </recommendedName>
</protein>
<name>A0AAV1XVG2_LUPLU</name>
<evidence type="ECO:0000259" key="1">
    <source>
        <dbReference type="Pfam" id="PF05922"/>
    </source>
</evidence>
<dbReference type="Proteomes" id="UP001497480">
    <property type="component" value="Unassembled WGS sequence"/>
</dbReference>
<accession>A0AAV1XVG2</accession>
<comment type="caution">
    <text evidence="2">The sequence shown here is derived from an EMBL/GenBank/DDBJ whole genome shotgun (WGS) entry which is preliminary data.</text>
</comment>
<dbReference type="InterPro" id="IPR037045">
    <property type="entry name" value="S8pro/Inhibitor_I9_sf"/>
</dbReference>
<proteinExistence type="predicted"/>
<keyword evidence="3" id="KW-1185">Reference proteome</keyword>